<evidence type="ECO:0000313" key="1">
    <source>
        <dbReference type="EMBL" id="TSJ98325.1"/>
    </source>
</evidence>
<dbReference type="EMBL" id="VMHM01000011">
    <property type="protein sequence ID" value="TSJ98325.1"/>
    <property type="molecule type" value="Genomic_DNA"/>
</dbReference>
<dbReference type="InterPro" id="IPR016893">
    <property type="entry name" value="UCP028589"/>
</dbReference>
<gene>
    <name evidence="1" type="ORF">FPQ15_09080</name>
</gene>
<dbReference type="RefSeq" id="WP_144092263.1">
    <property type="nucleotide sequence ID" value="NZ_VMHM01000011.1"/>
</dbReference>
<organism evidence="1 2">
    <name type="scientific">Gilliamella apicola</name>
    <dbReference type="NCBI Taxonomy" id="1196095"/>
    <lineage>
        <taxon>Bacteria</taxon>
        <taxon>Pseudomonadati</taxon>
        <taxon>Pseudomonadota</taxon>
        <taxon>Gammaproteobacteria</taxon>
        <taxon>Orbales</taxon>
        <taxon>Orbaceae</taxon>
        <taxon>Gilliamella</taxon>
    </lineage>
</organism>
<comment type="caution">
    <text evidence="1">The sequence shown here is derived from an EMBL/GenBank/DDBJ whole genome shotgun (WGS) entry which is preliminary data.</text>
</comment>
<sequence length="253" mass="27691">MSDLLMSLQGTINLATRNTASSPVRPNAFRHVGTADSCEMELSVETVTQNESYTGQRLQVGELTLGKSGTLNLTLKDWSIENIALALYGEVITVNSGIATDEKLPDGLVVDDRIKLAHPFVSDVELKAVDGSTLILGTDYEIESAHAGLIKLLTTPALTATVDYSYAQTENLGIFTRQPPERWFMLDGINTDRDDEHVIVELFRVKFNPISNFSLLHNEGYGELPLTATVLADMSQTKSSSLGYFGSYIQKAK</sequence>
<evidence type="ECO:0000313" key="2">
    <source>
        <dbReference type="Proteomes" id="UP000319483"/>
    </source>
</evidence>
<name>A0A556SB43_9GAMM</name>
<reference evidence="1 2" key="1">
    <citation type="submission" date="2019-07" db="EMBL/GenBank/DDBJ databases">
        <title>Gilliamella genomes.</title>
        <authorList>
            <person name="Zheng H."/>
        </authorList>
    </citation>
    <scope>NUCLEOTIDE SEQUENCE [LARGE SCALE GENOMIC DNA]</scope>
    <source>
        <strain evidence="1 2">W8127</strain>
    </source>
</reference>
<dbReference type="AlphaFoldDB" id="A0A556SB43"/>
<dbReference type="Proteomes" id="UP000319483">
    <property type="component" value="Unassembled WGS sequence"/>
</dbReference>
<accession>A0A556SB43</accession>
<dbReference type="PIRSF" id="PIRSF028589">
    <property type="entry name" value="UCP028589"/>
    <property type="match status" value="1"/>
</dbReference>
<protein>
    <submittedName>
        <fullName evidence="1">Uncharacterized protein</fullName>
    </submittedName>
</protein>
<proteinExistence type="predicted"/>